<dbReference type="Proteomes" id="UP000255425">
    <property type="component" value="Unassembled WGS sequence"/>
</dbReference>
<dbReference type="Gene3D" id="1.20.1540.10">
    <property type="entry name" value="Rhomboid-like"/>
    <property type="match status" value="1"/>
</dbReference>
<feature type="domain" description="Peptidase S54 rhomboid" evidence="8">
    <location>
        <begin position="200"/>
        <end position="334"/>
    </location>
</feature>
<comment type="similarity">
    <text evidence="2">Belongs to the peptidase S54 family.</text>
</comment>
<keyword evidence="5 7" id="KW-1133">Transmembrane helix</keyword>
<dbReference type="RefSeq" id="WP_115313270.1">
    <property type="nucleotide sequence ID" value="NZ_CP066042.1"/>
</dbReference>
<name>A0A380H5B3_9STAP</name>
<dbReference type="AlphaFoldDB" id="A0A380H5B3"/>
<dbReference type="PANTHER" id="PTHR43731:SF14">
    <property type="entry name" value="PRESENILIN-ASSOCIATED RHOMBOID-LIKE PROTEIN, MITOCHONDRIAL"/>
    <property type="match status" value="1"/>
</dbReference>
<accession>A0A380H5B3</accession>
<evidence type="ECO:0000256" key="5">
    <source>
        <dbReference type="ARBA" id="ARBA00022989"/>
    </source>
</evidence>
<gene>
    <name evidence="9" type="primary">gluP</name>
    <name evidence="9" type="ORF">NCTC11807_01478</name>
</gene>
<keyword evidence="4 9" id="KW-0378">Hydrolase</keyword>
<feature type="transmembrane region" description="Helical" evidence="7">
    <location>
        <begin position="241"/>
        <end position="259"/>
    </location>
</feature>
<sequence length="487" mass="56579">MNINKLYWKTLYYWIRYLNYDLIHQEKDDNEIWLAHKRKKSIAIFRKEVSSTQEIRFDKSNFLERPKDVEQRVGYKPHAIDFYYFSDKNISEDNMNEAQPEKLQFHILNNVTDLKQIISNLVLFKMLSNDEDKKTYSYYKRKVLTNNPLDKHMQRFSPATYVLILINIVVWLCMILYLNRFSDVKLLEVGGLVHFNVVHSEWYRLISSMFLHFNFEHILMNMLSLFIFGKIIESILGSWRMLTIYFVAGLYGNFVSLSFNTSTISVGSSGAIFGLIGSIFAIMYLSKTFDKKVIGPLLIALAILIGLSLFMSNINIMAHLGGFIGGLLITFIGYYFTVNCNLFWIFLIIFVLIFVALQVRIFTINEDNIYDKLIKDEMLNGNYKEAKDVVNQTLNKNYADDETYYLSGLITATQSSQSEAIAEWERGLKSFPNSGILNYELAIANRSLSDNKKAMKYINKAVKNNPRNANYKSLEKELSESSDSKDK</sequence>
<keyword evidence="3 7" id="KW-0812">Transmembrane</keyword>
<dbReference type="GO" id="GO:0016020">
    <property type="term" value="C:membrane"/>
    <property type="evidence" value="ECO:0007669"/>
    <property type="project" value="UniProtKB-SubCell"/>
</dbReference>
<protein>
    <submittedName>
        <fullName evidence="9">Rhomboid family protein</fullName>
        <ecNumber evidence="9">3.4.21.105</ecNumber>
    </submittedName>
</protein>
<dbReference type="SUPFAM" id="SSF144091">
    <property type="entry name" value="Rhomboid-like"/>
    <property type="match status" value="1"/>
</dbReference>
<dbReference type="CDD" id="cd06174">
    <property type="entry name" value="MFS"/>
    <property type="match status" value="1"/>
</dbReference>
<reference evidence="9 10" key="1">
    <citation type="submission" date="2018-06" db="EMBL/GenBank/DDBJ databases">
        <authorList>
            <consortium name="Pathogen Informatics"/>
            <person name="Doyle S."/>
        </authorList>
    </citation>
    <scope>NUCLEOTIDE SEQUENCE [LARGE SCALE GENOMIC DNA]</scope>
    <source>
        <strain evidence="9 10">NCTC11807</strain>
    </source>
</reference>
<proteinExistence type="inferred from homology"/>
<feature type="transmembrane region" description="Helical" evidence="7">
    <location>
        <begin position="159"/>
        <end position="178"/>
    </location>
</feature>
<evidence type="ECO:0000256" key="7">
    <source>
        <dbReference type="SAM" id="Phobius"/>
    </source>
</evidence>
<feature type="transmembrane region" description="Helical" evidence="7">
    <location>
        <begin position="316"/>
        <end position="336"/>
    </location>
</feature>
<evidence type="ECO:0000256" key="4">
    <source>
        <dbReference type="ARBA" id="ARBA00022801"/>
    </source>
</evidence>
<dbReference type="InterPro" id="IPR035952">
    <property type="entry name" value="Rhomboid-like_sf"/>
</dbReference>
<feature type="transmembrane region" description="Helical" evidence="7">
    <location>
        <begin position="343"/>
        <end position="362"/>
    </location>
</feature>
<comment type="subcellular location">
    <subcellularLocation>
        <location evidence="1">Membrane</location>
        <topology evidence="1">Multi-pass membrane protein</topology>
    </subcellularLocation>
</comment>
<feature type="transmembrane region" description="Helical" evidence="7">
    <location>
        <begin position="293"/>
        <end position="310"/>
    </location>
</feature>
<dbReference type="EMBL" id="UHDZ01000001">
    <property type="protein sequence ID" value="SUM71540.1"/>
    <property type="molecule type" value="Genomic_DNA"/>
</dbReference>
<dbReference type="GO" id="GO:0004252">
    <property type="term" value="F:serine-type endopeptidase activity"/>
    <property type="evidence" value="ECO:0007669"/>
    <property type="project" value="InterPro"/>
</dbReference>
<dbReference type="GeneID" id="63936497"/>
<feature type="transmembrane region" description="Helical" evidence="7">
    <location>
        <begin position="265"/>
        <end position="286"/>
    </location>
</feature>
<dbReference type="EC" id="3.4.21.105" evidence="9"/>
<evidence type="ECO:0000256" key="3">
    <source>
        <dbReference type="ARBA" id="ARBA00022692"/>
    </source>
</evidence>
<dbReference type="InterPro" id="IPR022764">
    <property type="entry name" value="Peptidase_S54_rhomboid_dom"/>
</dbReference>
<dbReference type="InterPro" id="IPR011990">
    <property type="entry name" value="TPR-like_helical_dom_sf"/>
</dbReference>
<organism evidence="9 10">
    <name type="scientific">Staphylococcus saccharolyticus</name>
    <dbReference type="NCBI Taxonomy" id="33028"/>
    <lineage>
        <taxon>Bacteria</taxon>
        <taxon>Bacillati</taxon>
        <taxon>Bacillota</taxon>
        <taxon>Bacilli</taxon>
        <taxon>Bacillales</taxon>
        <taxon>Staphylococcaceae</taxon>
        <taxon>Staphylococcus</taxon>
    </lineage>
</organism>
<evidence type="ECO:0000313" key="10">
    <source>
        <dbReference type="Proteomes" id="UP000255425"/>
    </source>
</evidence>
<keyword evidence="6 7" id="KW-0472">Membrane</keyword>
<dbReference type="InterPro" id="IPR050925">
    <property type="entry name" value="Rhomboid_protease_S54"/>
</dbReference>
<dbReference type="Gene3D" id="1.25.40.10">
    <property type="entry name" value="Tetratricopeptide repeat domain"/>
    <property type="match status" value="1"/>
</dbReference>
<evidence type="ECO:0000256" key="1">
    <source>
        <dbReference type="ARBA" id="ARBA00004141"/>
    </source>
</evidence>
<keyword evidence="10" id="KW-1185">Reference proteome</keyword>
<evidence type="ECO:0000259" key="8">
    <source>
        <dbReference type="Pfam" id="PF01694"/>
    </source>
</evidence>
<dbReference type="PANTHER" id="PTHR43731">
    <property type="entry name" value="RHOMBOID PROTEASE"/>
    <property type="match status" value="1"/>
</dbReference>
<evidence type="ECO:0000256" key="6">
    <source>
        <dbReference type="ARBA" id="ARBA00023136"/>
    </source>
</evidence>
<feature type="transmembrane region" description="Helical" evidence="7">
    <location>
        <begin position="209"/>
        <end position="229"/>
    </location>
</feature>
<dbReference type="Pfam" id="PF01694">
    <property type="entry name" value="Rhomboid"/>
    <property type="match status" value="1"/>
</dbReference>
<dbReference type="SUPFAM" id="SSF48452">
    <property type="entry name" value="TPR-like"/>
    <property type="match status" value="1"/>
</dbReference>
<evidence type="ECO:0000256" key="2">
    <source>
        <dbReference type="ARBA" id="ARBA00009045"/>
    </source>
</evidence>
<evidence type="ECO:0000313" key="9">
    <source>
        <dbReference type="EMBL" id="SUM71540.1"/>
    </source>
</evidence>